<dbReference type="Pfam" id="PF00213">
    <property type="entry name" value="OSCP"/>
    <property type="match status" value="1"/>
</dbReference>
<evidence type="ECO:0000313" key="8">
    <source>
        <dbReference type="Proteomes" id="UP000177310"/>
    </source>
</evidence>
<evidence type="ECO:0000256" key="3">
    <source>
        <dbReference type="ARBA" id="ARBA00022781"/>
    </source>
</evidence>
<proteinExistence type="predicted"/>
<organism evidence="7 8">
    <name type="scientific">Candidatus Buchananbacteria bacterium RIFCSPHIGHO2_02_FULL_56_16</name>
    <dbReference type="NCBI Taxonomy" id="1797542"/>
    <lineage>
        <taxon>Bacteria</taxon>
        <taxon>Candidatus Buchananiibacteriota</taxon>
    </lineage>
</organism>
<dbReference type="GO" id="GO:0016020">
    <property type="term" value="C:membrane"/>
    <property type="evidence" value="ECO:0007669"/>
    <property type="project" value="UniProtKB-SubCell"/>
</dbReference>
<keyword evidence="5" id="KW-0472">Membrane</keyword>
<accession>A0A1G1YEC7</accession>
<dbReference type="STRING" id="1797542.A3J59_01410"/>
<evidence type="ECO:0000313" key="7">
    <source>
        <dbReference type="EMBL" id="OGY50639.1"/>
    </source>
</evidence>
<reference evidence="7 8" key="1">
    <citation type="journal article" date="2016" name="Nat. Commun.">
        <title>Thousands of microbial genomes shed light on interconnected biogeochemical processes in an aquifer system.</title>
        <authorList>
            <person name="Anantharaman K."/>
            <person name="Brown C.T."/>
            <person name="Hug L.A."/>
            <person name="Sharon I."/>
            <person name="Castelle C.J."/>
            <person name="Probst A.J."/>
            <person name="Thomas B.C."/>
            <person name="Singh A."/>
            <person name="Wilkins M.J."/>
            <person name="Karaoz U."/>
            <person name="Brodie E.L."/>
            <person name="Williams K.H."/>
            <person name="Hubbard S.S."/>
            <person name="Banfield J.F."/>
        </authorList>
    </citation>
    <scope>NUCLEOTIDE SEQUENCE [LARGE SCALE GENOMIC DNA]</scope>
</reference>
<keyword evidence="4" id="KW-0406">Ion transport</keyword>
<dbReference type="Proteomes" id="UP000177310">
    <property type="component" value="Unassembled WGS sequence"/>
</dbReference>
<evidence type="ECO:0000256" key="2">
    <source>
        <dbReference type="ARBA" id="ARBA00022448"/>
    </source>
</evidence>
<dbReference type="EMBL" id="MHIL01000028">
    <property type="protein sequence ID" value="OGY50639.1"/>
    <property type="molecule type" value="Genomic_DNA"/>
</dbReference>
<evidence type="ECO:0000256" key="4">
    <source>
        <dbReference type="ARBA" id="ARBA00023065"/>
    </source>
</evidence>
<dbReference type="InterPro" id="IPR000711">
    <property type="entry name" value="ATPase_OSCP/dsu"/>
</dbReference>
<protein>
    <submittedName>
        <fullName evidence="7">ATP synthase F1 subunit delta</fullName>
    </submittedName>
</protein>
<evidence type="ECO:0000256" key="5">
    <source>
        <dbReference type="ARBA" id="ARBA00023136"/>
    </source>
</evidence>
<name>A0A1G1YEC7_9BACT</name>
<comment type="subcellular location">
    <subcellularLocation>
        <location evidence="1">Membrane</location>
    </subcellularLocation>
</comment>
<evidence type="ECO:0000256" key="6">
    <source>
        <dbReference type="ARBA" id="ARBA00023310"/>
    </source>
</evidence>
<dbReference type="AlphaFoldDB" id="A0A1G1YEC7"/>
<sequence>MKLTTKQIARALYDALKDSAPAARQQVIENFVRLLHELHIVSKAEKIIADFVTCYNEAEGIEPVTVETASALSATEQAEIAGQLASTLNKKIELTQLVSPLLIGGLRLRYGDTVIDGSIEARLRQLRQLA</sequence>
<dbReference type="GO" id="GO:0046933">
    <property type="term" value="F:proton-transporting ATP synthase activity, rotational mechanism"/>
    <property type="evidence" value="ECO:0007669"/>
    <property type="project" value="InterPro"/>
</dbReference>
<gene>
    <name evidence="7" type="ORF">A3J59_01410</name>
</gene>
<keyword evidence="6" id="KW-0066">ATP synthesis</keyword>
<evidence type="ECO:0000256" key="1">
    <source>
        <dbReference type="ARBA" id="ARBA00004370"/>
    </source>
</evidence>
<keyword evidence="3" id="KW-0375">Hydrogen ion transport</keyword>
<comment type="caution">
    <text evidence="7">The sequence shown here is derived from an EMBL/GenBank/DDBJ whole genome shotgun (WGS) entry which is preliminary data.</text>
</comment>
<dbReference type="PANTHER" id="PTHR11910">
    <property type="entry name" value="ATP SYNTHASE DELTA CHAIN"/>
    <property type="match status" value="1"/>
</dbReference>
<keyword evidence="2" id="KW-0813">Transport</keyword>
<dbReference type="NCBIfam" id="TIGR01145">
    <property type="entry name" value="ATP_synt_delta"/>
    <property type="match status" value="1"/>
</dbReference>